<dbReference type="GO" id="GO:0022857">
    <property type="term" value="F:transmembrane transporter activity"/>
    <property type="evidence" value="ECO:0007669"/>
    <property type="project" value="InterPro"/>
</dbReference>
<feature type="transmembrane region" description="Helical" evidence="6">
    <location>
        <begin position="341"/>
        <end position="358"/>
    </location>
</feature>
<keyword evidence="2" id="KW-1003">Cell membrane</keyword>
<feature type="transmembrane region" description="Helical" evidence="6">
    <location>
        <begin position="161"/>
        <end position="184"/>
    </location>
</feature>
<dbReference type="Proteomes" id="UP001074446">
    <property type="component" value="Unassembled WGS sequence"/>
</dbReference>
<feature type="transmembrane region" description="Helical" evidence="6">
    <location>
        <begin position="364"/>
        <end position="381"/>
    </location>
</feature>
<feature type="transmembrane region" description="Helical" evidence="6">
    <location>
        <begin position="393"/>
        <end position="412"/>
    </location>
</feature>
<accession>A0A9E4ZXS4</accession>
<dbReference type="InterPro" id="IPR050367">
    <property type="entry name" value="APC_superfamily"/>
</dbReference>
<keyword evidence="9" id="KW-1185">Reference proteome</keyword>
<evidence type="ECO:0000313" key="9">
    <source>
        <dbReference type="Proteomes" id="UP001068021"/>
    </source>
</evidence>
<dbReference type="Pfam" id="PF13520">
    <property type="entry name" value="AA_permease_2"/>
    <property type="match status" value="1"/>
</dbReference>
<evidence type="ECO:0000256" key="3">
    <source>
        <dbReference type="ARBA" id="ARBA00022692"/>
    </source>
</evidence>
<dbReference type="PANTHER" id="PTHR42770">
    <property type="entry name" value="AMINO ACID TRANSPORTER-RELATED"/>
    <property type="match status" value="1"/>
</dbReference>
<feature type="transmembrane region" description="Helical" evidence="6">
    <location>
        <begin position="87"/>
        <end position="111"/>
    </location>
</feature>
<keyword evidence="5 6" id="KW-0472">Membrane</keyword>
<dbReference type="EMBL" id="JAPVES010000030">
    <property type="protein sequence ID" value="MCZ3373513.1"/>
    <property type="molecule type" value="Genomic_DNA"/>
</dbReference>
<evidence type="ECO:0000256" key="5">
    <source>
        <dbReference type="ARBA" id="ARBA00023136"/>
    </source>
</evidence>
<evidence type="ECO:0000256" key="1">
    <source>
        <dbReference type="ARBA" id="ARBA00004651"/>
    </source>
</evidence>
<dbReference type="Proteomes" id="UP001068021">
    <property type="component" value="Unassembled WGS sequence"/>
</dbReference>
<dbReference type="PANTHER" id="PTHR42770:SF11">
    <property type="entry name" value="INNER MEMBRANE TRANSPORT PROTEIN YBAT"/>
    <property type="match status" value="1"/>
</dbReference>
<feature type="transmembrane region" description="Helical" evidence="6">
    <location>
        <begin position="43"/>
        <end position="67"/>
    </location>
</feature>
<dbReference type="AlphaFoldDB" id="A0A9E4ZXS4"/>
<feature type="transmembrane region" description="Helical" evidence="6">
    <location>
        <begin position="204"/>
        <end position="222"/>
    </location>
</feature>
<proteinExistence type="predicted"/>
<evidence type="ECO:0000256" key="4">
    <source>
        <dbReference type="ARBA" id="ARBA00022989"/>
    </source>
</evidence>
<feature type="transmembrane region" description="Helical" evidence="6">
    <location>
        <begin position="15"/>
        <end position="37"/>
    </location>
</feature>
<feature type="transmembrane region" description="Helical" evidence="6">
    <location>
        <begin position="243"/>
        <end position="266"/>
    </location>
</feature>
<evidence type="ECO:0000256" key="6">
    <source>
        <dbReference type="SAM" id="Phobius"/>
    </source>
</evidence>
<feature type="transmembrane region" description="Helical" evidence="6">
    <location>
        <begin position="418"/>
        <end position="439"/>
    </location>
</feature>
<evidence type="ECO:0000256" key="2">
    <source>
        <dbReference type="ARBA" id="ARBA00022475"/>
    </source>
</evidence>
<comment type="subcellular location">
    <subcellularLocation>
        <location evidence="1">Cell membrane</location>
        <topology evidence="1">Multi-pass membrane protein</topology>
    </subcellularLocation>
</comment>
<dbReference type="RefSeq" id="WP_211251457.1">
    <property type="nucleotide sequence ID" value="NZ_JAPVER010000020.1"/>
</dbReference>
<feature type="transmembrane region" description="Helical" evidence="6">
    <location>
        <begin position="286"/>
        <end position="313"/>
    </location>
</feature>
<name>A0A9E4ZXS4_9EURY</name>
<dbReference type="PIRSF" id="PIRSF006060">
    <property type="entry name" value="AA_transporter"/>
    <property type="match status" value="1"/>
</dbReference>
<organism evidence="7 9">
    <name type="scientific">Methanobacterium veterum</name>
    <dbReference type="NCBI Taxonomy" id="408577"/>
    <lineage>
        <taxon>Archaea</taxon>
        <taxon>Methanobacteriati</taxon>
        <taxon>Methanobacteriota</taxon>
        <taxon>Methanomada group</taxon>
        <taxon>Methanobacteria</taxon>
        <taxon>Methanobacteriales</taxon>
        <taxon>Methanobacteriaceae</taxon>
        <taxon>Methanobacterium</taxon>
    </lineage>
</organism>
<evidence type="ECO:0000313" key="8">
    <source>
        <dbReference type="EMBL" id="MCZ3373513.1"/>
    </source>
</evidence>
<gene>
    <name evidence="8" type="ORF">O3H35_12770</name>
    <name evidence="7" type="ORF">O3H54_15720</name>
</gene>
<sequence>MVIVMGQKDYKKGSITLWGAVGMGTGVMLGAAIFAVIGQVAQLAGNLMAVAYVGGAIIATFSAYTYVKMSNSYPSAGGIGMFFVKTYGKGTITASSALLMAFSMVLSQSLIARTFGTYTLQLFNIGPESGLVPALGVGLLIFAFLVNISKNYIIETFTSTISVVKIVGLAIFSFAALMAAGFSLGALPQTFSLGVAPPTIPAKQGLGLAASFALALLSFKGFTTITNSGAEIVEPHKNIGRAIIISIAILTVLYVFITLAVSSSLSVPEIIAAKDYALAAAASPTLGIYGLWFTVGIAILSTVTVCIGSLFAVSRLTAMLSKMKLIPHSHLGMKGRVQKHMLVYLLIISSILTILFDLSRIASIGAIFYLVMDIIFQWGVLRRIRKDINARASIITGSIVLNIIALSAFVWMKVQMDIFIVLVAVLFIAAIFIGEQYFLKSYLSKE</sequence>
<protein>
    <submittedName>
        <fullName evidence="7">APC family permease</fullName>
    </submittedName>
</protein>
<dbReference type="EMBL" id="JAPVER010000020">
    <property type="protein sequence ID" value="MCZ3367339.1"/>
    <property type="molecule type" value="Genomic_DNA"/>
</dbReference>
<dbReference type="Gene3D" id="1.20.1740.10">
    <property type="entry name" value="Amino acid/polyamine transporter I"/>
    <property type="match status" value="1"/>
</dbReference>
<dbReference type="GO" id="GO:0005886">
    <property type="term" value="C:plasma membrane"/>
    <property type="evidence" value="ECO:0007669"/>
    <property type="project" value="UniProtKB-SubCell"/>
</dbReference>
<reference evidence="7" key="1">
    <citation type="submission" date="2022-12" db="EMBL/GenBank/DDBJ databases">
        <title>Reclassification of two methanogenic archaea species isolated from the Kolyma lowland permafrost.</title>
        <authorList>
            <person name="Trubitsyn V.E."/>
            <person name="Rivkina E.M."/>
            <person name="Shcherbakova V.A."/>
        </authorList>
    </citation>
    <scope>NUCLEOTIDE SEQUENCE</scope>
    <source>
        <strain evidence="7">M2</strain>
        <strain evidence="8">MK4</strain>
    </source>
</reference>
<keyword evidence="3 6" id="KW-0812">Transmembrane</keyword>
<dbReference type="InterPro" id="IPR002293">
    <property type="entry name" value="AA/rel_permease1"/>
</dbReference>
<comment type="caution">
    <text evidence="7">The sequence shown here is derived from an EMBL/GenBank/DDBJ whole genome shotgun (WGS) entry which is preliminary data.</text>
</comment>
<feature type="transmembrane region" description="Helical" evidence="6">
    <location>
        <begin position="131"/>
        <end position="149"/>
    </location>
</feature>
<keyword evidence="4 6" id="KW-1133">Transmembrane helix</keyword>
<evidence type="ECO:0000313" key="7">
    <source>
        <dbReference type="EMBL" id="MCZ3367339.1"/>
    </source>
</evidence>